<dbReference type="RefSeq" id="XP_014152133.1">
    <property type="nucleotide sequence ID" value="XM_014296658.1"/>
</dbReference>
<organism evidence="2 3">
    <name type="scientific">Sphaeroforma arctica JP610</name>
    <dbReference type="NCBI Taxonomy" id="667725"/>
    <lineage>
        <taxon>Eukaryota</taxon>
        <taxon>Ichthyosporea</taxon>
        <taxon>Ichthyophonida</taxon>
        <taxon>Sphaeroforma</taxon>
    </lineage>
</organism>
<evidence type="ECO:0000256" key="1">
    <source>
        <dbReference type="SAM" id="Coils"/>
    </source>
</evidence>
<dbReference type="AlphaFoldDB" id="A0A0L0FP20"/>
<reference evidence="2 3" key="1">
    <citation type="submission" date="2011-02" db="EMBL/GenBank/DDBJ databases">
        <title>The Genome Sequence of Sphaeroforma arctica JP610.</title>
        <authorList>
            <consortium name="The Broad Institute Genome Sequencing Platform"/>
            <person name="Russ C."/>
            <person name="Cuomo C."/>
            <person name="Young S.K."/>
            <person name="Zeng Q."/>
            <person name="Gargeya S."/>
            <person name="Alvarado L."/>
            <person name="Berlin A."/>
            <person name="Chapman S.B."/>
            <person name="Chen Z."/>
            <person name="Freedman E."/>
            <person name="Gellesch M."/>
            <person name="Goldberg J."/>
            <person name="Griggs A."/>
            <person name="Gujja S."/>
            <person name="Heilman E."/>
            <person name="Heiman D."/>
            <person name="Howarth C."/>
            <person name="Mehta T."/>
            <person name="Neiman D."/>
            <person name="Pearson M."/>
            <person name="Roberts A."/>
            <person name="Saif S."/>
            <person name="Shea T."/>
            <person name="Shenoy N."/>
            <person name="Sisk P."/>
            <person name="Stolte C."/>
            <person name="Sykes S."/>
            <person name="White J."/>
            <person name="Yandava C."/>
            <person name="Burger G."/>
            <person name="Gray M.W."/>
            <person name="Holland P.W.H."/>
            <person name="King N."/>
            <person name="Lang F.B.F."/>
            <person name="Roger A.J."/>
            <person name="Ruiz-Trillo I."/>
            <person name="Haas B."/>
            <person name="Nusbaum C."/>
            <person name="Birren B."/>
        </authorList>
    </citation>
    <scope>NUCLEOTIDE SEQUENCE [LARGE SCALE GENOMIC DNA]</scope>
    <source>
        <strain evidence="2 3">JP610</strain>
    </source>
</reference>
<proteinExistence type="predicted"/>
<sequence length="124" mass="14477">MADRILCKSTVDLVAIVTDIIWFVDYYITQNIRECLNDFAAMLDHQTLLPLINKLRILSNRLDDQVTQKEDELNILEELVMAEQLVPEQEALQTYFVKNLENKVAKVIQMLDEVLRFTETCNMV</sequence>
<gene>
    <name evidence="2" type="ORF">SARC_09333</name>
</gene>
<feature type="coiled-coil region" evidence="1">
    <location>
        <begin position="52"/>
        <end position="79"/>
    </location>
</feature>
<evidence type="ECO:0000313" key="3">
    <source>
        <dbReference type="Proteomes" id="UP000054560"/>
    </source>
</evidence>
<dbReference type="GeneID" id="25909837"/>
<dbReference type="EMBL" id="KQ242533">
    <property type="protein sequence ID" value="KNC78231.1"/>
    <property type="molecule type" value="Genomic_DNA"/>
</dbReference>
<protein>
    <submittedName>
        <fullName evidence="2">Uncharacterized protein</fullName>
    </submittedName>
</protein>
<dbReference type="GO" id="GO:0003723">
    <property type="term" value="F:RNA binding"/>
    <property type="evidence" value="ECO:0007669"/>
    <property type="project" value="InterPro"/>
</dbReference>
<keyword evidence="1" id="KW-0175">Coiled coil</keyword>
<name>A0A0L0FP20_9EUKA</name>
<dbReference type="InterPro" id="IPR036827">
    <property type="entry name" value="She2_dom_sf"/>
</dbReference>
<evidence type="ECO:0000313" key="2">
    <source>
        <dbReference type="EMBL" id="KNC78231.1"/>
    </source>
</evidence>
<keyword evidence="3" id="KW-1185">Reference proteome</keyword>
<accession>A0A0L0FP20</accession>
<dbReference type="Proteomes" id="UP000054560">
    <property type="component" value="Unassembled WGS sequence"/>
</dbReference>
<dbReference type="SUPFAM" id="SSF116942">
    <property type="entry name" value="RNA-binding protein She2p"/>
    <property type="match status" value="1"/>
</dbReference>